<evidence type="ECO:0000259" key="4">
    <source>
        <dbReference type="Pfam" id="PF08241"/>
    </source>
</evidence>
<keyword evidence="3" id="KW-0808">Transferase</keyword>
<dbReference type="PANTHER" id="PTHR44942">
    <property type="entry name" value="METHYLTRANSF_11 DOMAIN-CONTAINING PROTEIN"/>
    <property type="match status" value="1"/>
</dbReference>
<dbReference type="CDD" id="cd02440">
    <property type="entry name" value="AdoMet_MTases"/>
    <property type="match status" value="1"/>
</dbReference>
<organism evidence="5 6">
    <name type="scientific">Porites lobata</name>
    <dbReference type="NCBI Taxonomy" id="104759"/>
    <lineage>
        <taxon>Eukaryota</taxon>
        <taxon>Metazoa</taxon>
        <taxon>Cnidaria</taxon>
        <taxon>Anthozoa</taxon>
        <taxon>Hexacorallia</taxon>
        <taxon>Scleractinia</taxon>
        <taxon>Fungiina</taxon>
        <taxon>Poritidae</taxon>
        <taxon>Porites</taxon>
    </lineage>
</organism>
<keyword evidence="2" id="KW-0489">Methyltransferase</keyword>
<dbReference type="InterPro" id="IPR013216">
    <property type="entry name" value="Methyltransf_11"/>
</dbReference>
<evidence type="ECO:0000313" key="6">
    <source>
        <dbReference type="Proteomes" id="UP001159405"/>
    </source>
</evidence>
<gene>
    <name evidence="5" type="ORF">PLOB_00050136</name>
</gene>
<comment type="caution">
    <text evidence="5">The sequence shown here is derived from an EMBL/GenBank/DDBJ whole genome shotgun (WGS) entry which is preliminary data.</text>
</comment>
<dbReference type="InterPro" id="IPR029063">
    <property type="entry name" value="SAM-dependent_MTases_sf"/>
</dbReference>
<evidence type="ECO:0000256" key="3">
    <source>
        <dbReference type="ARBA" id="ARBA00022679"/>
    </source>
</evidence>
<evidence type="ECO:0000256" key="1">
    <source>
        <dbReference type="ARBA" id="ARBA00008361"/>
    </source>
</evidence>
<dbReference type="InterPro" id="IPR051052">
    <property type="entry name" value="Diverse_substrate_MTase"/>
</dbReference>
<dbReference type="EMBL" id="CALNXK010000099">
    <property type="protein sequence ID" value="CAH3154699.1"/>
    <property type="molecule type" value="Genomic_DNA"/>
</dbReference>
<comment type="similarity">
    <text evidence="1">Belongs to the methyltransferase superfamily.</text>
</comment>
<reference evidence="5 6" key="1">
    <citation type="submission" date="2022-05" db="EMBL/GenBank/DDBJ databases">
        <authorList>
            <consortium name="Genoscope - CEA"/>
            <person name="William W."/>
        </authorList>
    </citation>
    <scope>NUCLEOTIDE SEQUENCE [LARGE SCALE GENOMIC DNA]</scope>
</reference>
<evidence type="ECO:0000313" key="5">
    <source>
        <dbReference type="EMBL" id="CAH3154699.1"/>
    </source>
</evidence>
<dbReference type="Gene3D" id="3.40.50.150">
    <property type="entry name" value="Vaccinia Virus protein VP39"/>
    <property type="match status" value="1"/>
</dbReference>
<dbReference type="Pfam" id="PF08241">
    <property type="entry name" value="Methyltransf_11"/>
    <property type="match status" value="1"/>
</dbReference>
<dbReference type="SUPFAM" id="SSF53335">
    <property type="entry name" value="S-adenosyl-L-methionine-dependent methyltransferases"/>
    <property type="match status" value="1"/>
</dbReference>
<evidence type="ECO:0000256" key="2">
    <source>
        <dbReference type="ARBA" id="ARBA00022603"/>
    </source>
</evidence>
<keyword evidence="6" id="KW-1185">Reference proteome</keyword>
<proteinExistence type="inferred from homology"/>
<dbReference type="Proteomes" id="UP001159405">
    <property type="component" value="Unassembled WGS sequence"/>
</dbReference>
<protein>
    <recommendedName>
        <fullName evidence="4">Methyltransferase type 11 domain-containing protein</fullName>
    </recommendedName>
</protein>
<feature type="domain" description="Methyltransferase type 11" evidence="4">
    <location>
        <begin position="65"/>
        <end position="157"/>
    </location>
</feature>
<sequence length="284" mass="32814">MTDNGESEVVAKMAQKAFASSSNYENVRANYSFEAVEFFLRKLGVNWDNHDKAAENQTDRPFIILEVGCGTGKFTRVMLEVLKDKNVRVIASEPLQSMCEQLKLMVPDTEIIQCPAENIPLPDASVDVVIAAQSFHWFTNRAALKEFHRVLTPRGSFGMVWVLLDDTAAIWLKEIKNFLRILDENYNLVFPFMQEWRKVFSDLSQGLFSYPEECIDFKYSRTSSFDHAFKMLSSYSPVAGGSEKDKKDFHDLFNDVTKRHFKDQGIPLETIPFKFYMYWCTKKN</sequence>
<name>A0ABN8Q0I1_9CNID</name>
<accession>A0ABN8Q0I1</accession>
<dbReference type="PANTHER" id="PTHR44942:SF4">
    <property type="entry name" value="METHYLTRANSFERASE TYPE 11 DOMAIN-CONTAINING PROTEIN"/>
    <property type="match status" value="1"/>
</dbReference>